<organism evidence="1 2">
    <name type="scientific">Dichomitus squalens</name>
    <dbReference type="NCBI Taxonomy" id="114155"/>
    <lineage>
        <taxon>Eukaryota</taxon>
        <taxon>Fungi</taxon>
        <taxon>Dikarya</taxon>
        <taxon>Basidiomycota</taxon>
        <taxon>Agaricomycotina</taxon>
        <taxon>Agaricomycetes</taxon>
        <taxon>Polyporales</taxon>
        <taxon>Polyporaceae</taxon>
        <taxon>Dichomitus</taxon>
    </lineage>
</organism>
<dbReference type="EMBL" id="ML145233">
    <property type="protein sequence ID" value="TBU52871.1"/>
    <property type="molecule type" value="Genomic_DNA"/>
</dbReference>
<evidence type="ECO:0000313" key="2">
    <source>
        <dbReference type="Proteomes" id="UP000292082"/>
    </source>
</evidence>
<proteinExistence type="predicted"/>
<gene>
    <name evidence="1" type="ORF">BD310DRAFT_200170</name>
</gene>
<accession>A0A4Q9PHB9</accession>
<protein>
    <submittedName>
        <fullName evidence="1">Uncharacterized protein</fullName>
    </submittedName>
</protein>
<dbReference type="AlphaFoldDB" id="A0A4Q9PHB9"/>
<reference evidence="1 2" key="1">
    <citation type="submission" date="2019-01" db="EMBL/GenBank/DDBJ databases">
        <title>Draft genome sequences of three monokaryotic isolates of the white-rot basidiomycete fungus Dichomitus squalens.</title>
        <authorList>
            <consortium name="DOE Joint Genome Institute"/>
            <person name="Lopez S.C."/>
            <person name="Andreopoulos B."/>
            <person name="Pangilinan J."/>
            <person name="Lipzen A."/>
            <person name="Riley R."/>
            <person name="Ahrendt S."/>
            <person name="Ng V."/>
            <person name="Barry K."/>
            <person name="Daum C."/>
            <person name="Grigoriev I.V."/>
            <person name="Hilden K.S."/>
            <person name="Makela M.R."/>
            <person name="de Vries R.P."/>
        </authorList>
    </citation>
    <scope>NUCLEOTIDE SEQUENCE [LARGE SCALE GENOMIC DNA]</scope>
    <source>
        <strain evidence="1 2">CBS 464.89</strain>
    </source>
</reference>
<dbReference type="Proteomes" id="UP000292082">
    <property type="component" value="Unassembled WGS sequence"/>
</dbReference>
<name>A0A4Q9PHB9_9APHY</name>
<evidence type="ECO:0000313" key="1">
    <source>
        <dbReference type="EMBL" id="TBU52871.1"/>
    </source>
</evidence>
<sequence length="78" mass="8537">MVIMLLRLLSPRHAAKHTSALASASSPYLTTETAQFHLFFRFSLLLLSGSFCFELEPAPFTPPLFLSAPHAPYPASCA</sequence>
<keyword evidence="2" id="KW-1185">Reference proteome</keyword>